<reference evidence="1" key="1">
    <citation type="submission" date="2020-11" db="EMBL/GenBank/DDBJ databases">
        <authorList>
            <person name="Tran Van P."/>
        </authorList>
    </citation>
    <scope>NUCLEOTIDE SEQUENCE</scope>
</reference>
<protein>
    <submittedName>
        <fullName evidence="1">Uncharacterized protein</fullName>
    </submittedName>
</protein>
<dbReference type="EMBL" id="OD007145">
    <property type="protein sequence ID" value="CAD7413716.1"/>
    <property type="molecule type" value="Genomic_DNA"/>
</dbReference>
<sequence length="126" mass="13847">MPRATSTAALADFLGNSFSTTPTSPSLPALSLTTCSYLALFKTLHALLYRSPGVTTRMSSETIPELIETVVAAFDKYDILNQQRSINQQTSTWSSLARVMKAAVHWYWQPTRDQSCSPDLGCNAVQ</sequence>
<gene>
    <name evidence="1" type="ORF">TPSB3V08_LOCUS9203</name>
</gene>
<accession>A0A7R9H941</accession>
<proteinExistence type="predicted"/>
<evidence type="ECO:0000313" key="1">
    <source>
        <dbReference type="EMBL" id="CAD7413716.1"/>
    </source>
</evidence>
<name>A0A7R9H941_TIMPO</name>
<dbReference type="AlphaFoldDB" id="A0A7R9H941"/>
<organism evidence="1">
    <name type="scientific">Timema poppense</name>
    <name type="common">Walking stick</name>
    <dbReference type="NCBI Taxonomy" id="170557"/>
    <lineage>
        <taxon>Eukaryota</taxon>
        <taxon>Metazoa</taxon>
        <taxon>Ecdysozoa</taxon>
        <taxon>Arthropoda</taxon>
        <taxon>Hexapoda</taxon>
        <taxon>Insecta</taxon>
        <taxon>Pterygota</taxon>
        <taxon>Neoptera</taxon>
        <taxon>Polyneoptera</taxon>
        <taxon>Phasmatodea</taxon>
        <taxon>Timematodea</taxon>
        <taxon>Timematoidea</taxon>
        <taxon>Timematidae</taxon>
        <taxon>Timema</taxon>
    </lineage>
</organism>